<keyword evidence="1" id="KW-1133">Transmembrane helix</keyword>
<keyword evidence="3" id="KW-1185">Reference proteome</keyword>
<evidence type="ECO:0000313" key="2">
    <source>
        <dbReference type="EMBL" id="GAA4010135.1"/>
    </source>
</evidence>
<evidence type="ECO:0008006" key="4">
    <source>
        <dbReference type="Google" id="ProtNLM"/>
    </source>
</evidence>
<feature type="transmembrane region" description="Helical" evidence="1">
    <location>
        <begin position="223"/>
        <end position="242"/>
    </location>
</feature>
<accession>A0ABP7SD64</accession>
<feature type="transmembrane region" description="Helical" evidence="1">
    <location>
        <begin position="267"/>
        <end position="285"/>
    </location>
</feature>
<evidence type="ECO:0000256" key="1">
    <source>
        <dbReference type="SAM" id="Phobius"/>
    </source>
</evidence>
<feature type="transmembrane region" description="Helical" evidence="1">
    <location>
        <begin position="33"/>
        <end position="55"/>
    </location>
</feature>
<keyword evidence="1" id="KW-0472">Membrane</keyword>
<organism evidence="2 3">
    <name type="scientific">Sphingomonas swuensis</name>
    <dbReference type="NCBI Taxonomy" id="977800"/>
    <lineage>
        <taxon>Bacteria</taxon>
        <taxon>Pseudomonadati</taxon>
        <taxon>Pseudomonadota</taxon>
        <taxon>Alphaproteobacteria</taxon>
        <taxon>Sphingomonadales</taxon>
        <taxon>Sphingomonadaceae</taxon>
        <taxon>Sphingomonas</taxon>
    </lineage>
</organism>
<dbReference type="Proteomes" id="UP001500235">
    <property type="component" value="Unassembled WGS sequence"/>
</dbReference>
<protein>
    <recommendedName>
        <fullName evidence="4">Beta-carotene 15,15'-monooxygenase</fullName>
    </recommendedName>
</protein>
<evidence type="ECO:0000313" key="3">
    <source>
        <dbReference type="Proteomes" id="UP001500235"/>
    </source>
</evidence>
<feature type="transmembrane region" description="Helical" evidence="1">
    <location>
        <begin position="67"/>
        <end position="99"/>
    </location>
</feature>
<comment type="caution">
    <text evidence="2">The sequence shown here is derived from an EMBL/GenBank/DDBJ whole genome shotgun (WGS) entry which is preliminary data.</text>
</comment>
<sequence>MRNAAFDGLFLYGIFFMAVATGLVVMVEPRLFYPILAIDLWLLGYHHVIATYTRLFFDKESYREHRLLIVALFPAVVAITGLIAWKVGLWAIVTIYFYWQWWHYTRQSWGVSRVYRAKDRGAAYDDGWLDQAIFYALPVLGILHRSNQKQPNFIGLEVAYVPVADIVVQVAAAAAAVLVAIWIWRRIQAAREGRLALLHTAYMVIHFSIFWIGYVAIDDISVGWLVVNMWHNAQYILFVWMFNNRRFNKGVDPASPLLSYISQNGRLWMYLASCLAITAVIYWGLIRSIDWLFFAGLSATIVIFQIINFHHYVVDSLIWKVRKAPLQKTLGLSS</sequence>
<keyword evidence="1" id="KW-0812">Transmembrane</keyword>
<proteinExistence type="predicted"/>
<feature type="transmembrane region" description="Helical" evidence="1">
    <location>
        <begin position="196"/>
        <end position="217"/>
    </location>
</feature>
<gene>
    <name evidence="2" type="ORF">GCM10022280_04150</name>
</gene>
<feature type="transmembrane region" description="Helical" evidence="1">
    <location>
        <begin position="291"/>
        <end position="313"/>
    </location>
</feature>
<feature type="transmembrane region" description="Helical" evidence="1">
    <location>
        <begin position="9"/>
        <end position="27"/>
    </location>
</feature>
<dbReference type="EMBL" id="BAABBQ010000001">
    <property type="protein sequence ID" value="GAA4010135.1"/>
    <property type="molecule type" value="Genomic_DNA"/>
</dbReference>
<feature type="transmembrane region" description="Helical" evidence="1">
    <location>
        <begin position="166"/>
        <end position="184"/>
    </location>
</feature>
<reference evidence="3" key="1">
    <citation type="journal article" date="2019" name="Int. J. Syst. Evol. Microbiol.">
        <title>The Global Catalogue of Microorganisms (GCM) 10K type strain sequencing project: providing services to taxonomists for standard genome sequencing and annotation.</title>
        <authorList>
            <consortium name="The Broad Institute Genomics Platform"/>
            <consortium name="The Broad Institute Genome Sequencing Center for Infectious Disease"/>
            <person name="Wu L."/>
            <person name="Ma J."/>
        </authorList>
    </citation>
    <scope>NUCLEOTIDE SEQUENCE [LARGE SCALE GENOMIC DNA]</scope>
    <source>
        <strain evidence="3">JCM 17563</strain>
    </source>
</reference>
<name>A0ABP7SD64_9SPHN</name>